<feature type="domain" description="Acyl-CoA dehydrogenase/oxidase C-terminal" evidence="5">
    <location>
        <begin position="188"/>
        <end position="288"/>
    </location>
</feature>
<protein>
    <submittedName>
        <fullName evidence="7 8">Acyl-CoA dehydrogenase</fullName>
        <ecNumber evidence="7">1.3.8.1</ecNumber>
    </submittedName>
</protein>
<dbReference type="OrthoDB" id="275197at2157"/>
<dbReference type="Proteomes" id="UP000192315">
    <property type="component" value="Unassembled WGS sequence"/>
</dbReference>
<dbReference type="InterPro" id="IPR009100">
    <property type="entry name" value="AcylCoA_DH/oxidase_NM_dom_sf"/>
</dbReference>
<proteinExistence type="inferred from homology"/>
<evidence type="ECO:0000259" key="5">
    <source>
        <dbReference type="Pfam" id="PF00441"/>
    </source>
</evidence>
<dbReference type="Gene3D" id="1.20.140.10">
    <property type="entry name" value="Butyryl-CoA Dehydrogenase, subunit A, domain 3"/>
    <property type="match status" value="1"/>
</dbReference>
<reference evidence="7" key="2">
    <citation type="submission" date="2004-02" db="EMBL/GenBank/DDBJ databases">
        <authorList>
            <person name="Fuetterer O."/>
            <person name="Angelov A."/>
            <person name="Liesegang H."/>
            <person name="Gottschalk G."/>
            <person name="Schleper C."/>
            <person name="Schepers B."/>
            <person name="Dock C."/>
            <person name="Antranikian G."/>
            <person name="Liebl W."/>
        </authorList>
    </citation>
    <scope>NUCLEOTIDE SEQUENCE</scope>
    <source>
        <strain evidence="7">DSM 9790</strain>
    </source>
</reference>
<dbReference type="eggNOG" id="arCOG01707">
    <property type="taxonomic scope" value="Archaea"/>
</dbReference>
<comment type="cofactor">
    <cofactor evidence="1">
        <name>FAD</name>
        <dbReference type="ChEBI" id="CHEBI:57692"/>
    </cofactor>
</comment>
<keyword evidence="10" id="KW-1185">Reference proteome</keyword>
<dbReference type="Pfam" id="PF00441">
    <property type="entry name" value="Acyl-CoA_dh_1"/>
    <property type="match status" value="1"/>
</dbReference>
<dbReference type="AlphaFoldDB" id="Q6L092"/>
<reference evidence="7 9" key="1">
    <citation type="journal article" date="2004" name="Proc. Natl. Acad. Sci. U.S.A.">
        <title>Genome sequence of Picrophilus torridus and its implications for life around pH 0.</title>
        <authorList>
            <person name="Futterer O."/>
            <person name="Angelov A."/>
            <person name="Liesegang H."/>
            <person name="Gottschalk G."/>
            <person name="Schleper C."/>
            <person name="Schepers B."/>
            <person name="Dock C."/>
            <person name="Antranikian G."/>
            <person name="Liebl W."/>
        </authorList>
    </citation>
    <scope>NUCLEOTIDE SEQUENCE [LARGE SCALE GENOMIC DNA]</scope>
    <source>
        <strain evidence="9">ATCC 700027 / DSM 9790 / JCM 10055 / NBRC 100828</strain>
        <strain evidence="7">DSM 9790</strain>
    </source>
</reference>
<reference evidence="8 10" key="3">
    <citation type="submission" date="2017-04" db="EMBL/GenBank/DDBJ databases">
        <authorList>
            <person name="Varghese N."/>
            <person name="Submissions S."/>
        </authorList>
    </citation>
    <scope>NUCLEOTIDE SEQUENCE [LARGE SCALE GENOMIC DNA]</scope>
    <source>
        <strain evidence="8 10">DSM 9789</strain>
    </source>
</reference>
<dbReference type="EC" id="1.3.8.1" evidence="7"/>
<evidence type="ECO:0000313" key="9">
    <source>
        <dbReference type="Proteomes" id="UP000000438"/>
    </source>
</evidence>
<dbReference type="KEGG" id="pto:PTO1025"/>
<dbReference type="InParanoid" id="Q6L092"/>
<name>Q6L092_PICTO</name>
<dbReference type="HOGENOM" id="CLU_018204_3_5_2"/>
<dbReference type="EMBL" id="FWYE01000003">
    <property type="protein sequence ID" value="SMD31237.1"/>
    <property type="molecule type" value="Genomic_DNA"/>
</dbReference>
<dbReference type="GO" id="GO:0050660">
    <property type="term" value="F:flavin adenine dinucleotide binding"/>
    <property type="evidence" value="ECO:0007669"/>
    <property type="project" value="InterPro"/>
</dbReference>
<evidence type="ECO:0000256" key="2">
    <source>
        <dbReference type="ARBA" id="ARBA00009347"/>
    </source>
</evidence>
<evidence type="ECO:0000313" key="10">
    <source>
        <dbReference type="Proteomes" id="UP000192315"/>
    </source>
</evidence>
<dbReference type="SUPFAM" id="SSF47203">
    <property type="entry name" value="Acyl-CoA dehydrogenase C-terminal domain-like"/>
    <property type="match status" value="1"/>
</dbReference>
<dbReference type="InterPro" id="IPR036250">
    <property type="entry name" value="AcylCo_DH-like_C"/>
</dbReference>
<dbReference type="Proteomes" id="UP000000438">
    <property type="component" value="Chromosome"/>
</dbReference>
<evidence type="ECO:0000256" key="1">
    <source>
        <dbReference type="ARBA" id="ARBA00001974"/>
    </source>
</evidence>
<gene>
    <name evidence="7" type="ordered locus">PTO1025</name>
    <name evidence="8" type="ORF">SAMN02745355_1161</name>
</gene>
<feature type="domain" description="Acyl-CoA dehydrogenase/oxidase N-terminal" evidence="6">
    <location>
        <begin position="3"/>
        <end position="86"/>
    </location>
</feature>
<keyword evidence="3" id="KW-0285">Flavoprotein</keyword>
<evidence type="ECO:0000313" key="8">
    <source>
        <dbReference type="EMBL" id="SMD31237.1"/>
    </source>
</evidence>
<organism evidence="7 9">
    <name type="scientific">Picrophilus torridus (strain ATCC 700027 / DSM 9790 / JCM 10055 / NBRC 100828 / KAW 2/3)</name>
    <dbReference type="NCBI Taxonomy" id="1122961"/>
    <lineage>
        <taxon>Archaea</taxon>
        <taxon>Methanobacteriati</taxon>
        <taxon>Thermoplasmatota</taxon>
        <taxon>Thermoplasmata</taxon>
        <taxon>Thermoplasmatales</taxon>
        <taxon>Picrophilaceae</taxon>
        <taxon>Picrophilus</taxon>
    </lineage>
</organism>
<dbReference type="InterPro" id="IPR009075">
    <property type="entry name" value="AcylCo_DH/oxidase_C"/>
</dbReference>
<accession>A0A8G2FXD7</accession>
<dbReference type="InterPro" id="IPR037069">
    <property type="entry name" value="AcylCoA_DH/ox_N_sf"/>
</dbReference>
<dbReference type="RefSeq" id="WP_011177826.1">
    <property type="nucleotide sequence ID" value="NC_005877.1"/>
</dbReference>
<evidence type="ECO:0000256" key="4">
    <source>
        <dbReference type="ARBA" id="ARBA00022827"/>
    </source>
</evidence>
<dbReference type="GO" id="GO:0016937">
    <property type="term" value="F:short-chain fatty acyl-CoA dehydrogenase activity"/>
    <property type="evidence" value="ECO:0007669"/>
    <property type="project" value="UniProtKB-EC"/>
</dbReference>
<dbReference type="SUPFAM" id="SSF56645">
    <property type="entry name" value="Acyl-CoA dehydrogenase NM domain-like"/>
    <property type="match status" value="1"/>
</dbReference>
<dbReference type="PANTHER" id="PTHR43884">
    <property type="entry name" value="ACYL-COA DEHYDROGENASE"/>
    <property type="match status" value="1"/>
</dbReference>
<evidence type="ECO:0000313" key="7">
    <source>
        <dbReference type="EMBL" id="AAT43610.1"/>
    </source>
</evidence>
<dbReference type="EMBL" id="AE017261">
    <property type="protein sequence ID" value="AAT43610.1"/>
    <property type="molecule type" value="Genomic_DNA"/>
</dbReference>
<dbReference type="PANTHER" id="PTHR43884:SF12">
    <property type="entry name" value="ISOVALERYL-COA DEHYDROGENASE, MITOCHONDRIAL-RELATED"/>
    <property type="match status" value="1"/>
</dbReference>
<dbReference type="Pfam" id="PF02771">
    <property type="entry name" value="Acyl-CoA_dh_N"/>
    <property type="match status" value="1"/>
</dbReference>
<comment type="similarity">
    <text evidence="2">Belongs to the acyl-CoA dehydrogenase family.</text>
</comment>
<keyword evidence="4" id="KW-0274">FAD</keyword>
<keyword evidence="7" id="KW-0560">Oxidoreductase</keyword>
<dbReference type="STRING" id="263820.PTO1025"/>
<dbReference type="PaxDb" id="263820-PTO1025"/>
<sequence>MEDEINIIRDNIKEFSSKNLDEKEIEANGLNNMLEKLSAQGIINGTIESKYGGLELDKKTGMAIIEEVSKYSPSAAFYSYITGIYIKAVSGSEIEDTSNDIAAGKKTASISFSYKNNDNKIYDVFFLSNENALAVIDNDLYYVSGKYEIRDSLGFKGLKFGDMEIEKKTKIGESESFFNAVRFMDPELCSMSLGLMYGSIEKAFEYSKIRSLFNTKIKDFGPVAYTISDIMSRLEIARHYLYSNGKIEFAKNFISSMLVDVTRTAVNIHGGYGFFVDFGIEKYYRDAVTLKSMLFMNIKNELSNYVYGDKAGFI</sequence>
<accession>Q6L092</accession>
<evidence type="ECO:0000259" key="6">
    <source>
        <dbReference type="Pfam" id="PF02771"/>
    </source>
</evidence>
<dbReference type="GeneID" id="2844384"/>
<dbReference type="InterPro" id="IPR013786">
    <property type="entry name" value="AcylCoA_DH/ox_N"/>
</dbReference>
<dbReference type="Gene3D" id="1.10.540.10">
    <property type="entry name" value="Acyl-CoA dehydrogenase/oxidase, N-terminal domain"/>
    <property type="match status" value="1"/>
</dbReference>
<evidence type="ECO:0000256" key="3">
    <source>
        <dbReference type="ARBA" id="ARBA00022630"/>
    </source>
</evidence>